<feature type="domain" description="Endonuclease/exonuclease/phosphatase" evidence="1">
    <location>
        <begin position="34"/>
        <end position="335"/>
    </location>
</feature>
<proteinExistence type="predicted"/>
<dbReference type="Pfam" id="PF19580">
    <property type="entry name" value="Exo_endo_phos_3"/>
    <property type="match status" value="1"/>
</dbReference>
<protein>
    <recommendedName>
        <fullName evidence="1">Endonuclease/exonuclease/phosphatase domain-containing protein</fullName>
    </recommendedName>
</protein>
<dbReference type="PANTHER" id="PTHR42834">
    <property type="entry name" value="ENDONUCLEASE/EXONUCLEASE/PHOSPHATASE FAMILY PROTEIN (AFU_ORTHOLOGUE AFUA_3G09210)"/>
    <property type="match status" value="1"/>
</dbReference>
<dbReference type="GO" id="GO:0003824">
    <property type="term" value="F:catalytic activity"/>
    <property type="evidence" value="ECO:0007669"/>
    <property type="project" value="InterPro"/>
</dbReference>
<evidence type="ECO:0000259" key="1">
    <source>
        <dbReference type="Pfam" id="PF19580"/>
    </source>
</evidence>
<accession>A0A5C6V504</accession>
<comment type="caution">
    <text evidence="2">The sequence shown here is derived from an EMBL/GenBank/DDBJ whole genome shotgun (WGS) entry which is preliminary data.</text>
</comment>
<dbReference type="InterPro" id="IPR005135">
    <property type="entry name" value="Endo/exonuclease/phosphatase"/>
</dbReference>
<name>A0A5C6V504_9FLAO</name>
<evidence type="ECO:0000313" key="3">
    <source>
        <dbReference type="Proteomes" id="UP000321168"/>
    </source>
</evidence>
<dbReference type="EMBL" id="VORB01000006">
    <property type="protein sequence ID" value="TXC78655.1"/>
    <property type="molecule type" value="Genomic_DNA"/>
</dbReference>
<keyword evidence="3" id="KW-1185">Reference proteome</keyword>
<reference evidence="2 3" key="1">
    <citation type="submission" date="2019-08" db="EMBL/GenBank/DDBJ databases">
        <title>Genome of Luteibaculum oceani JCM 18817.</title>
        <authorList>
            <person name="Bowman J.P."/>
        </authorList>
    </citation>
    <scope>NUCLEOTIDE SEQUENCE [LARGE SCALE GENOMIC DNA]</scope>
    <source>
        <strain evidence="2 3">JCM 18817</strain>
    </source>
</reference>
<dbReference type="OrthoDB" id="9802724at2"/>
<dbReference type="SUPFAM" id="SSF56219">
    <property type="entry name" value="DNase I-like"/>
    <property type="match status" value="1"/>
</dbReference>
<dbReference type="Proteomes" id="UP000321168">
    <property type="component" value="Unassembled WGS sequence"/>
</dbReference>
<dbReference type="Gene3D" id="3.60.10.10">
    <property type="entry name" value="Endonuclease/exonuclease/phosphatase"/>
    <property type="match status" value="1"/>
</dbReference>
<dbReference type="AlphaFoldDB" id="A0A5C6V504"/>
<evidence type="ECO:0000313" key="2">
    <source>
        <dbReference type="EMBL" id="TXC78655.1"/>
    </source>
</evidence>
<organism evidence="2 3">
    <name type="scientific">Luteibaculum oceani</name>
    <dbReference type="NCBI Taxonomy" id="1294296"/>
    <lineage>
        <taxon>Bacteria</taxon>
        <taxon>Pseudomonadati</taxon>
        <taxon>Bacteroidota</taxon>
        <taxon>Flavobacteriia</taxon>
        <taxon>Flavobacteriales</taxon>
        <taxon>Luteibaculaceae</taxon>
        <taxon>Luteibaculum</taxon>
    </lineage>
</organism>
<dbReference type="InterPro" id="IPR036691">
    <property type="entry name" value="Endo/exonu/phosph_ase_sf"/>
</dbReference>
<sequence length="338" mass="38371">MVWHLLQLIFLFTACNSQSNTSQPNIDAKGETIAIAFYNVENLFDTVDDPGVNDQEFTPNGRLAWSEEKYESKISALAKTISEIGDRNPEDAPALIGLAEVENLRVLQDLVNSKPLKPYNYQIVHGNSSDPRGIDVALLYHSHYVEAKEIDFISIPSGQWKTREILKTTVRLSNGEELTIWVNHWPSRRGGVNETEYKRLLVANTLKQNLNSGTHIIMGDFNDTPLNKSIKELFSTESKPEDLDAGEFFNPFEEISKQGKGTIVYKGDWYLFDQILLSEEIFSSNHFNYQFADIYSSKHLLQQKNNKYKGSPFRTYAGPNYIGGPSDHLPVYVLLNLN</sequence>
<dbReference type="PANTHER" id="PTHR42834:SF1">
    <property type="entry name" value="ENDONUCLEASE_EXONUCLEASE_PHOSPHATASE FAMILY PROTEIN (AFU_ORTHOLOGUE AFUA_3G09210)"/>
    <property type="match status" value="1"/>
</dbReference>
<gene>
    <name evidence="2" type="ORF">FRX97_08025</name>
</gene>
<dbReference type="RefSeq" id="WP_147014682.1">
    <property type="nucleotide sequence ID" value="NZ_VORB01000006.1"/>
</dbReference>